<evidence type="ECO:0000259" key="4">
    <source>
        <dbReference type="PROSITE" id="PS50168"/>
    </source>
</evidence>
<dbReference type="Gene3D" id="3.40.50.1460">
    <property type="match status" value="1"/>
</dbReference>
<evidence type="ECO:0000313" key="6">
    <source>
        <dbReference type="Ensembl" id="ENSATEP00000030508.1"/>
    </source>
</evidence>
<dbReference type="PANTHER" id="PTHR48169:SF3">
    <property type="entry name" value="CASP8 AND FADD LIKE APOPTOSIS REGULATOR"/>
    <property type="match status" value="1"/>
</dbReference>
<dbReference type="STRING" id="64144.ENSATEP00000030508"/>
<evidence type="ECO:0000313" key="7">
    <source>
        <dbReference type="Proteomes" id="UP000265040"/>
    </source>
</evidence>
<accession>A0A3Q1JIC5</accession>
<dbReference type="InterPro" id="IPR001309">
    <property type="entry name" value="Pept_C14_p20"/>
</dbReference>
<sequence>MALSNQHQLQMISLMVEALSSSECRTLVYLCESLDTDDSVTFAKEMLQRKVTHEKGQLFMPALTLHLRRYDILRKVFKTSREEVERDPEYRRVLSAFRVLMVNISEDMTKDDLNNLKFLLGNTLSRDRIEKAKNFLDVIIELEKLDKISPESVNLVEESLRHINRIDLAKRVANYKTPVATPEQHSSHQQRCRAPCPLATPNGSHSVQQPGRVQFRHTATANMAAPIYIQQNCQIPSDWYKFNTNPRGVCLIIDCVGNDGDMLEQTFRALHFNVVLYKWLSVHDTLSALRVISRQRENLNGDGFACCIISRGTRTHLLCTDYHSTDLPLDSVRSLFTCDACPMLAGKPKMFFIQSYSVPEFQHCHRMHHRDEDLETDGCDGMSTYGYIPKDADVFWSHCWTDDRQLEQGHHRSIYLKALTDGLQKGQRRKTKLVDIHTEVNGVVFEHNKRNPGENYRIDLKHTLRKDLYF</sequence>
<dbReference type="GO" id="GO:0042981">
    <property type="term" value="P:regulation of apoptotic process"/>
    <property type="evidence" value="ECO:0007669"/>
    <property type="project" value="InterPro"/>
</dbReference>
<dbReference type="Pfam" id="PF00656">
    <property type="entry name" value="Peptidase_C14"/>
    <property type="match status" value="1"/>
</dbReference>
<dbReference type="GO" id="GO:0006915">
    <property type="term" value="P:apoptotic process"/>
    <property type="evidence" value="ECO:0007669"/>
    <property type="project" value="UniProtKB-KW"/>
</dbReference>
<gene>
    <name evidence="6" type="primary">CASP2</name>
</gene>
<dbReference type="Ensembl" id="ENSATET00000030969.3">
    <property type="protein sequence ID" value="ENSATEP00000030508.1"/>
    <property type="gene ID" value="ENSATEG00000021072.3"/>
</dbReference>
<dbReference type="InterPro" id="IPR011600">
    <property type="entry name" value="Pept_C14_caspase"/>
</dbReference>
<evidence type="ECO:0008006" key="8">
    <source>
        <dbReference type="Google" id="ProtNLM"/>
    </source>
</evidence>
<evidence type="ECO:0000256" key="1">
    <source>
        <dbReference type="ARBA" id="ARBA00010134"/>
    </source>
</evidence>
<feature type="domain" description="Caspase family p20" evidence="5">
    <location>
        <begin position="259"/>
        <end position="355"/>
    </location>
</feature>
<dbReference type="InterPro" id="IPR029030">
    <property type="entry name" value="Caspase-like_dom_sf"/>
</dbReference>
<organism evidence="6 7">
    <name type="scientific">Anabas testudineus</name>
    <name type="common">Climbing perch</name>
    <name type="synonym">Anthias testudineus</name>
    <dbReference type="NCBI Taxonomy" id="64144"/>
    <lineage>
        <taxon>Eukaryota</taxon>
        <taxon>Metazoa</taxon>
        <taxon>Chordata</taxon>
        <taxon>Craniata</taxon>
        <taxon>Vertebrata</taxon>
        <taxon>Euteleostomi</taxon>
        <taxon>Actinopterygii</taxon>
        <taxon>Neopterygii</taxon>
        <taxon>Teleostei</taxon>
        <taxon>Neoteleostei</taxon>
        <taxon>Acanthomorphata</taxon>
        <taxon>Anabantaria</taxon>
        <taxon>Anabantiformes</taxon>
        <taxon>Anabantoidei</taxon>
        <taxon>Anabantidae</taxon>
        <taxon>Anabas</taxon>
    </lineage>
</organism>
<dbReference type="Proteomes" id="UP000265040">
    <property type="component" value="Chromosome 21"/>
</dbReference>
<reference evidence="6" key="3">
    <citation type="submission" date="2025-09" db="UniProtKB">
        <authorList>
            <consortium name="Ensembl"/>
        </authorList>
    </citation>
    <scope>IDENTIFICATION</scope>
</reference>
<dbReference type="GO" id="GO:0004197">
    <property type="term" value="F:cysteine-type endopeptidase activity"/>
    <property type="evidence" value="ECO:0007669"/>
    <property type="project" value="InterPro"/>
</dbReference>
<feature type="domain" description="DED" evidence="4">
    <location>
        <begin position="7"/>
        <end position="78"/>
    </location>
</feature>
<dbReference type="SMART" id="SM00115">
    <property type="entry name" value="CASc"/>
    <property type="match status" value="1"/>
</dbReference>
<dbReference type="InterPro" id="IPR001875">
    <property type="entry name" value="DED_dom"/>
</dbReference>
<feature type="domain" description="DED" evidence="4">
    <location>
        <begin position="96"/>
        <end position="174"/>
    </location>
</feature>
<dbReference type="Pfam" id="PF01335">
    <property type="entry name" value="DED"/>
    <property type="match status" value="1"/>
</dbReference>
<dbReference type="FunFam" id="1.10.533.10:FF:000016">
    <property type="entry name" value="CASP8 and FADD-like apoptosis regulator"/>
    <property type="match status" value="1"/>
</dbReference>
<dbReference type="GeneTree" id="ENSGT00530000064199"/>
<dbReference type="SUPFAM" id="SSF52129">
    <property type="entry name" value="Caspase-like"/>
    <property type="match status" value="1"/>
</dbReference>
<dbReference type="GO" id="GO:0005737">
    <property type="term" value="C:cytoplasm"/>
    <property type="evidence" value="ECO:0007669"/>
    <property type="project" value="UniProtKB-ARBA"/>
</dbReference>
<dbReference type="PROSITE" id="PS50208">
    <property type="entry name" value="CASPASE_P20"/>
    <property type="match status" value="1"/>
</dbReference>
<comment type="similarity">
    <text evidence="1">Belongs to the peptidase C14A family.</text>
</comment>
<dbReference type="GO" id="GO:0006508">
    <property type="term" value="P:proteolysis"/>
    <property type="evidence" value="ECO:0007669"/>
    <property type="project" value="InterPro"/>
</dbReference>
<name>A0A3Q1JIC5_ANATE</name>
<dbReference type="InParanoid" id="A0A3Q1JIC5"/>
<keyword evidence="3" id="KW-0677">Repeat</keyword>
<protein>
    <recommendedName>
        <fullName evidence="8">CASP8 and FADD-like apoptosis regulator</fullName>
    </recommendedName>
</protein>
<dbReference type="SUPFAM" id="SSF47986">
    <property type="entry name" value="DEATH domain"/>
    <property type="match status" value="1"/>
</dbReference>
<dbReference type="Gene3D" id="1.10.533.10">
    <property type="entry name" value="Death Domain, Fas"/>
    <property type="match status" value="2"/>
</dbReference>
<evidence type="ECO:0000256" key="3">
    <source>
        <dbReference type="ARBA" id="ARBA00022737"/>
    </source>
</evidence>
<dbReference type="OMA" id="MPQHRDY"/>
<dbReference type="InterPro" id="IPR015917">
    <property type="entry name" value="Pept_C14A"/>
</dbReference>
<dbReference type="PANTHER" id="PTHR48169">
    <property type="entry name" value="DED DOMAIN-CONTAINING PROTEIN"/>
    <property type="match status" value="1"/>
</dbReference>
<evidence type="ECO:0000259" key="5">
    <source>
        <dbReference type="PROSITE" id="PS50208"/>
    </source>
</evidence>
<evidence type="ECO:0000256" key="2">
    <source>
        <dbReference type="ARBA" id="ARBA00022703"/>
    </source>
</evidence>
<reference evidence="6" key="2">
    <citation type="submission" date="2025-08" db="UniProtKB">
        <authorList>
            <consortium name="Ensembl"/>
        </authorList>
    </citation>
    <scope>IDENTIFICATION</scope>
</reference>
<dbReference type="PROSITE" id="PS50168">
    <property type="entry name" value="DED"/>
    <property type="match status" value="2"/>
</dbReference>
<dbReference type="AlphaFoldDB" id="A0A3Q1JIC5"/>
<dbReference type="InterPro" id="IPR011029">
    <property type="entry name" value="DEATH-like_dom_sf"/>
</dbReference>
<proteinExistence type="inferred from homology"/>
<keyword evidence="7" id="KW-1185">Reference proteome</keyword>
<keyword evidence="2" id="KW-0053">Apoptosis</keyword>
<dbReference type="OrthoDB" id="8816507at2759"/>
<reference evidence="6" key="1">
    <citation type="submission" date="2021-04" db="EMBL/GenBank/DDBJ databases">
        <authorList>
            <consortium name="Wellcome Sanger Institute Data Sharing"/>
        </authorList>
    </citation>
    <scope>NUCLEOTIDE SEQUENCE [LARGE SCALE GENOMIC DNA]</scope>
</reference>
<dbReference type="SMART" id="SM00031">
    <property type="entry name" value="DED"/>
    <property type="match status" value="2"/>
</dbReference>